<dbReference type="Proteomes" id="UP000254230">
    <property type="component" value="Unassembled WGS sequence"/>
</dbReference>
<keyword evidence="1" id="KW-0812">Transmembrane</keyword>
<keyword evidence="1" id="KW-0472">Membrane</keyword>
<accession>A0A378PAL0</accession>
<sequence length="60" mass="6962">MRYCPASDLTLWFIKSNIQQKALSESINEKIQHALTTQLHQLHMDLAQSYQSSQNSINEK</sequence>
<name>A0A378PAL0_9GAMM</name>
<reference evidence="1 2" key="1">
    <citation type="submission" date="2018-06" db="EMBL/GenBank/DDBJ databases">
        <authorList>
            <consortium name="Pathogen Informatics"/>
            <person name="Doyle S."/>
        </authorList>
    </citation>
    <scope>NUCLEOTIDE SEQUENCE [LARGE SCALE GENOMIC DNA]</scope>
    <source>
        <strain evidence="1 2">NCTC12376</strain>
    </source>
</reference>
<protein>
    <submittedName>
        <fullName evidence="1">Transmembrane protein</fullName>
    </submittedName>
</protein>
<evidence type="ECO:0000313" key="1">
    <source>
        <dbReference type="EMBL" id="STY83200.1"/>
    </source>
</evidence>
<proteinExistence type="predicted"/>
<organism evidence="1 2">
    <name type="scientific">Legionella quateirensis</name>
    <dbReference type="NCBI Taxonomy" id="45072"/>
    <lineage>
        <taxon>Bacteria</taxon>
        <taxon>Pseudomonadati</taxon>
        <taxon>Pseudomonadota</taxon>
        <taxon>Gammaproteobacteria</taxon>
        <taxon>Legionellales</taxon>
        <taxon>Legionellaceae</taxon>
        <taxon>Legionella</taxon>
    </lineage>
</organism>
<dbReference type="RefSeq" id="WP_115148875.1">
    <property type="nucleotide sequence ID" value="NZ_UGOW01000005.1"/>
</dbReference>
<dbReference type="AlphaFoldDB" id="A0A378PAL0"/>
<dbReference type="EMBL" id="UGOW01000005">
    <property type="protein sequence ID" value="STY83200.1"/>
    <property type="molecule type" value="Genomic_DNA"/>
</dbReference>
<gene>
    <name evidence="1" type="ORF">NCTC12376_03666</name>
</gene>
<evidence type="ECO:0000313" key="2">
    <source>
        <dbReference type="Proteomes" id="UP000254230"/>
    </source>
</evidence>
<dbReference type="OrthoDB" id="9765111at2"/>